<feature type="region of interest" description="Disordered" evidence="1">
    <location>
        <begin position="1"/>
        <end position="46"/>
    </location>
</feature>
<proteinExistence type="predicted"/>
<evidence type="ECO:0000313" key="2">
    <source>
        <dbReference type="EMBL" id="KAJ4468554.1"/>
    </source>
</evidence>
<evidence type="ECO:0000256" key="1">
    <source>
        <dbReference type="SAM" id="MobiDB-lite"/>
    </source>
</evidence>
<keyword evidence="3" id="KW-1185">Reference proteome</keyword>
<accession>A0ABQ8V0X9</accession>
<dbReference type="Proteomes" id="UP001150217">
    <property type="component" value="Unassembled WGS sequence"/>
</dbReference>
<dbReference type="EMBL" id="JANVFT010000100">
    <property type="protein sequence ID" value="KAJ4468554.1"/>
    <property type="molecule type" value="Genomic_DNA"/>
</dbReference>
<organism evidence="2 3">
    <name type="scientific">Lentinula lateritia</name>
    <dbReference type="NCBI Taxonomy" id="40482"/>
    <lineage>
        <taxon>Eukaryota</taxon>
        <taxon>Fungi</taxon>
        <taxon>Dikarya</taxon>
        <taxon>Basidiomycota</taxon>
        <taxon>Agaricomycotina</taxon>
        <taxon>Agaricomycetes</taxon>
        <taxon>Agaricomycetidae</taxon>
        <taxon>Agaricales</taxon>
        <taxon>Marasmiineae</taxon>
        <taxon>Omphalotaceae</taxon>
        <taxon>Lentinula</taxon>
    </lineage>
</organism>
<feature type="region of interest" description="Disordered" evidence="1">
    <location>
        <begin position="92"/>
        <end position="136"/>
    </location>
</feature>
<feature type="compositionally biased region" description="Polar residues" evidence="1">
    <location>
        <begin position="119"/>
        <end position="131"/>
    </location>
</feature>
<gene>
    <name evidence="2" type="ORF">C8R41DRAFT_854142</name>
</gene>
<comment type="caution">
    <text evidence="2">The sequence shown here is derived from an EMBL/GenBank/DDBJ whole genome shotgun (WGS) entry which is preliminary data.</text>
</comment>
<name>A0ABQ8V0X9_9AGAR</name>
<reference evidence="2" key="1">
    <citation type="submission" date="2022-08" db="EMBL/GenBank/DDBJ databases">
        <title>A Global Phylogenomic Analysis of the Shiitake Genus Lentinula.</title>
        <authorList>
            <consortium name="DOE Joint Genome Institute"/>
            <person name="Sierra-Patev S."/>
            <person name="Min B."/>
            <person name="Naranjo-Ortiz M."/>
            <person name="Looney B."/>
            <person name="Konkel Z."/>
            <person name="Slot J.C."/>
            <person name="Sakamoto Y."/>
            <person name="Steenwyk J.L."/>
            <person name="Rokas A."/>
            <person name="Carro J."/>
            <person name="Camarero S."/>
            <person name="Ferreira P."/>
            <person name="Molpeceres G."/>
            <person name="Ruiz-Duenas F.J."/>
            <person name="Serrano A."/>
            <person name="Henrissat B."/>
            <person name="Drula E."/>
            <person name="Hughes K.W."/>
            <person name="Mata J.L."/>
            <person name="Ishikawa N.K."/>
            <person name="Vargas-Isla R."/>
            <person name="Ushijima S."/>
            <person name="Smith C.A."/>
            <person name="Ahrendt S."/>
            <person name="Andreopoulos W."/>
            <person name="He G."/>
            <person name="Labutti K."/>
            <person name="Lipzen A."/>
            <person name="Ng V."/>
            <person name="Riley R."/>
            <person name="Sandor L."/>
            <person name="Barry K."/>
            <person name="Martinez A.T."/>
            <person name="Xiao Y."/>
            <person name="Gibbons J.G."/>
            <person name="Terashima K."/>
            <person name="Grigoriev I.V."/>
            <person name="Hibbett D.S."/>
        </authorList>
    </citation>
    <scope>NUCLEOTIDE SEQUENCE</scope>
    <source>
        <strain evidence="2">RHP3577 ss4</strain>
    </source>
</reference>
<evidence type="ECO:0000313" key="3">
    <source>
        <dbReference type="Proteomes" id="UP001150217"/>
    </source>
</evidence>
<feature type="compositionally biased region" description="Basic and acidic residues" evidence="1">
    <location>
        <begin position="1"/>
        <end position="13"/>
    </location>
</feature>
<feature type="compositionally biased region" description="Low complexity" evidence="1">
    <location>
        <begin position="19"/>
        <end position="46"/>
    </location>
</feature>
<protein>
    <submittedName>
        <fullName evidence="2">Uncharacterized protein</fullName>
    </submittedName>
</protein>
<sequence length="385" mass="42868">MHLNEGHVFEKVHPYSGHYSGSRPARPSASSAKSVSSRSSSSASVLSYAYAPTGDERYSKVLKMGSKSGSTEGYGGNAAAAANVVVQDVNNDGVSRRSQYRRQRPARISISPTEDKNGTHSQHPTTPNSKALPQLPRLIPPSPLSASFERSLSLSEHTVSEVSFATLAVPASPITNPVTNQILPSAEDFSFRQQRSSLVTIQSGSEESTFSRRPGSISTLAFGNLKSGSGNETYEISLDSDKDSSSNYLRGYEGDYDSASAESSSEGEVDFAKYYERRVSEDLQHVQQTYRASRHRHNFNIEKSKETGTWNQSPRQYRRRTLPMDRTRGTSYYYSSGDEHVRYLEEVEIIDLRAETQVSYTLLLVTIQKTAVQRRSWISRPFYRQ</sequence>